<name>A0A2C9W0N5_MANES</name>
<evidence type="ECO:0000256" key="1">
    <source>
        <dbReference type="SAM" id="Phobius"/>
    </source>
</evidence>
<keyword evidence="1" id="KW-0812">Transmembrane</keyword>
<protein>
    <submittedName>
        <fullName evidence="2">Uncharacterized protein</fullName>
    </submittedName>
</protein>
<sequence length="90" mass="10748">MLHSHPNRCITELQELKRQNTRGRERKSQKLEEDGMNFSYLNEYGLALLDLNQQTESDSHMFGFSVQLFIFTICFSKYIFIISIRLCFYN</sequence>
<gene>
    <name evidence="2" type="ORF">MANES_04G077400</name>
</gene>
<organism evidence="2">
    <name type="scientific">Manihot esculenta</name>
    <name type="common">Cassava</name>
    <name type="synonym">Jatropha manihot</name>
    <dbReference type="NCBI Taxonomy" id="3983"/>
    <lineage>
        <taxon>Eukaryota</taxon>
        <taxon>Viridiplantae</taxon>
        <taxon>Streptophyta</taxon>
        <taxon>Embryophyta</taxon>
        <taxon>Tracheophyta</taxon>
        <taxon>Spermatophyta</taxon>
        <taxon>Magnoliopsida</taxon>
        <taxon>eudicotyledons</taxon>
        <taxon>Gunneridae</taxon>
        <taxon>Pentapetalae</taxon>
        <taxon>rosids</taxon>
        <taxon>fabids</taxon>
        <taxon>Malpighiales</taxon>
        <taxon>Euphorbiaceae</taxon>
        <taxon>Crotonoideae</taxon>
        <taxon>Manihoteae</taxon>
        <taxon>Manihot</taxon>
    </lineage>
</organism>
<feature type="transmembrane region" description="Helical" evidence="1">
    <location>
        <begin position="68"/>
        <end position="88"/>
    </location>
</feature>
<dbReference type="EMBL" id="CM004390">
    <property type="protein sequence ID" value="OAY52362.1"/>
    <property type="molecule type" value="Genomic_DNA"/>
</dbReference>
<evidence type="ECO:0000313" key="2">
    <source>
        <dbReference type="EMBL" id="OAY52362.1"/>
    </source>
</evidence>
<proteinExistence type="predicted"/>
<accession>A0A2C9W0N5</accession>
<keyword evidence="1" id="KW-0472">Membrane</keyword>
<keyword evidence="1" id="KW-1133">Transmembrane helix</keyword>
<reference evidence="2" key="1">
    <citation type="submission" date="2016-02" db="EMBL/GenBank/DDBJ databases">
        <title>WGS assembly of Manihot esculenta.</title>
        <authorList>
            <person name="Bredeson J.V."/>
            <person name="Prochnik S.E."/>
            <person name="Lyons J.B."/>
            <person name="Schmutz J."/>
            <person name="Grimwood J."/>
            <person name="Vrebalov J."/>
            <person name="Bart R.S."/>
            <person name="Amuge T."/>
            <person name="Ferguson M.E."/>
            <person name="Green R."/>
            <person name="Putnam N."/>
            <person name="Stites J."/>
            <person name="Rounsley S."/>
            <person name="Rokhsar D.S."/>
        </authorList>
    </citation>
    <scope>NUCLEOTIDE SEQUENCE [LARGE SCALE GENOMIC DNA]</scope>
    <source>
        <tissue evidence="2">Leaf</tissue>
    </source>
</reference>
<dbReference type="AlphaFoldDB" id="A0A2C9W0N5"/>